<dbReference type="InterPro" id="IPR050173">
    <property type="entry name" value="ABC_transporter_C-like"/>
</dbReference>
<comment type="caution">
    <text evidence="11">The sequence shown here is derived from an EMBL/GenBank/DDBJ whole genome shotgun (WGS) entry which is preliminary data.</text>
</comment>
<keyword evidence="6" id="KW-0067">ATP-binding</keyword>
<dbReference type="GO" id="GO:0005524">
    <property type="term" value="F:ATP binding"/>
    <property type="evidence" value="ECO:0007669"/>
    <property type="project" value="UniProtKB-KW"/>
</dbReference>
<keyword evidence="8 9" id="KW-0472">Membrane</keyword>
<evidence type="ECO:0000256" key="9">
    <source>
        <dbReference type="SAM" id="Phobius"/>
    </source>
</evidence>
<evidence type="ECO:0000259" key="10">
    <source>
        <dbReference type="PROSITE" id="PS50929"/>
    </source>
</evidence>
<dbReference type="Proteomes" id="UP000324800">
    <property type="component" value="Unassembled WGS sequence"/>
</dbReference>
<gene>
    <name evidence="11" type="ORF">EZS28_052831</name>
</gene>
<feature type="non-terminal residue" evidence="11">
    <location>
        <position position="232"/>
    </location>
</feature>
<feature type="transmembrane region" description="Helical" evidence="9">
    <location>
        <begin position="91"/>
        <end position="113"/>
    </location>
</feature>
<dbReference type="Gene3D" id="1.20.1560.10">
    <property type="entry name" value="ABC transporter type 1, transmembrane domain"/>
    <property type="match status" value="1"/>
</dbReference>
<accession>A0A5J4RTD7</accession>
<sequence>KSVKPNLEEKHPFILNLFYCFFMPFVCRVKPVTDEDMYDVDSHDRCDVTTFKTDEGWAPRYIRYVIEKAEYDQLKAENPDAQIKPPKTPSLMAVLFFNLGSWQLIFSIIIMILSTGFQICQPSLMKEVLKQVLLKGMAPEMNPVLPPEEQIVYKFPYVQAIILMACPLLHGILDTLGNRLIFHFSSHLRSGLAGLIYKKTLLLNITAQSNIDTGRLLSLLSADTNQIAMMFP</sequence>
<comment type="subcellular location">
    <subcellularLocation>
        <location evidence="1">Membrane</location>
        <topology evidence="1">Multi-pass membrane protein</topology>
    </subcellularLocation>
</comment>
<dbReference type="Pfam" id="PF00664">
    <property type="entry name" value="ABC_membrane"/>
    <property type="match status" value="1"/>
</dbReference>
<keyword evidence="3" id="KW-0813">Transport</keyword>
<reference evidence="11 12" key="1">
    <citation type="submission" date="2019-03" db="EMBL/GenBank/DDBJ databases">
        <title>Single cell metagenomics reveals metabolic interactions within the superorganism composed of flagellate Streblomastix strix and complex community of Bacteroidetes bacteria on its surface.</title>
        <authorList>
            <person name="Treitli S.C."/>
            <person name="Kolisko M."/>
            <person name="Husnik F."/>
            <person name="Keeling P."/>
            <person name="Hampl V."/>
        </authorList>
    </citation>
    <scope>NUCLEOTIDE SEQUENCE [LARGE SCALE GENOMIC DNA]</scope>
    <source>
        <strain evidence="11">ST1C</strain>
    </source>
</reference>
<evidence type="ECO:0000256" key="6">
    <source>
        <dbReference type="ARBA" id="ARBA00022840"/>
    </source>
</evidence>
<evidence type="ECO:0000256" key="8">
    <source>
        <dbReference type="ARBA" id="ARBA00023136"/>
    </source>
</evidence>
<dbReference type="SUPFAM" id="SSF90123">
    <property type="entry name" value="ABC transporter transmembrane region"/>
    <property type="match status" value="1"/>
</dbReference>
<dbReference type="PANTHER" id="PTHR24223">
    <property type="entry name" value="ATP-BINDING CASSETTE SUB-FAMILY C"/>
    <property type="match status" value="1"/>
</dbReference>
<organism evidence="11 12">
    <name type="scientific">Streblomastix strix</name>
    <dbReference type="NCBI Taxonomy" id="222440"/>
    <lineage>
        <taxon>Eukaryota</taxon>
        <taxon>Metamonada</taxon>
        <taxon>Preaxostyla</taxon>
        <taxon>Oxymonadida</taxon>
        <taxon>Streblomastigidae</taxon>
        <taxon>Streblomastix</taxon>
    </lineage>
</organism>
<evidence type="ECO:0000256" key="3">
    <source>
        <dbReference type="ARBA" id="ARBA00022448"/>
    </source>
</evidence>
<name>A0A5J4RTD7_9EUKA</name>
<dbReference type="AlphaFoldDB" id="A0A5J4RTD7"/>
<evidence type="ECO:0000256" key="2">
    <source>
        <dbReference type="ARBA" id="ARBA00009726"/>
    </source>
</evidence>
<evidence type="ECO:0000256" key="7">
    <source>
        <dbReference type="ARBA" id="ARBA00022989"/>
    </source>
</evidence>
<evidence type="ECO:0000313" key="11">
    <source>
        <dbReference type="EMBL" id="KAA6336969.1"/>
    </source>
</evidence>
<dbReference type="GO" id="GO:0140359">
    <property type="term" value="F:ABC-type transporter activity"/>
    <property type="evidence" value="ECO:0007669"/>
    <property type="project" value="InterPro"/>
</dbReference>
<dbReference type="OrthoDB" id="6500128at2759"/>
<keyword evidence="5" id="KW-0547">Nucleotide-binding</keyword>
<dbReference type="PROSITE" id="PS50929">
    <property type="entry name" value="ABC_TM1F"/>
    <property type="match status" value="1"/>
</dbReference>
<keyword evidence="7 9" id="KW-1133">Transmembrane helix</keyword>
<evidence type="ECO:0000256" key="4">
    <source>
        <dbReference type="ARBA" id="ARBA00022692"/>
    </source>
</evidence>
<feature type="transmembrane region" description="Helical" evidence="9">
    <location>
        <begin position="12"/>
        <end position="29"/>
    </location>
</feature>
<protein>
    <recommendedName>
        <fullName evidence="10">ABC transmembrane type-1 domain-containing protein</fullName>
    </recommendedName>
</protein>
<proteinExistence type="inferred from homology"/>
<dbReference type="PANTHER" id="PTHR24223:SF456">
    <property type="entry name" value="MULTIDRUG RESISTANCE-ASSOCIATED PROTEIN LETHAL(2)03659"/>
    <property type="match status" value="1"/>
</dbReference>
<feature type="non-terminal residue" evidence="11">
    <location>
        <position position="1"/>
    </location>
</feature>
<evidence type="ECO:0000313" key="12">
    <source>
        <dbReference type="Proteomes" id="UP000324800"/>
    </source>
</evidence>
<dbReference type="EMBL" id="SNRW01041505">
    <property type="protein sequence ID" value="KAA6336969.1"/>
    <property type="molecule type" value="Genomic_DNA"/>
</dbReference>
<comment type="similarity">
    <text evidence="2">Belongs to the ABC transporter superfamily. ABCC family. Conjugate transporter (TC 3.A.1.208) subfamily.</text>
</comment>
<evidence type="ECO:0000256" key="5">
    <source>
        <dbReference type="ARBA" id="ARBA00022741"/>
    </source>
</evidence>
<evidence type="ECO:0000256" key="1">
    <source>
        <dbReference type="ARBA" id="ARBA00004141"/>
    </source>
</evidence>
<feature type="domain" description="ABC transmembrane type-1" evidence="10">
    <location>
        <begin position="105"/>
        <end position="232"/>
    </location>
</feature>
<dbReference type="InterPro" id="IPR036640">
    <property type="entry name" value="ABC1_TM_sf"/>
</dbReference>
<dbReference type="GO" id="GO:0016020">
    <property type="term" value="C:membrane"/>
    <property type="evidence" value="ECO:0007669"/>
    <property type="project" value="UniProtKB-SubCell"/>
</dbReference>
<keyword evidence="4 9" id="KW-0812">Transmembrane</keyword>
<dbReference type="InterPro" id="IPR011527">
    <property type="entry name" value="ABC1_TM_dom"/>
</dbReference>